<evidence type="ECO:0000313" key="1">
    <source>
        <dbReference type="Proteomes" id="UP000887576"/>
    </source>
</evidence>
<reference evidence="2" key="1">
    <citation type="submission" date="2022-11" db="UniProtKB">
        <authorList>
            <consortium name="WormBaseParasite"/>
        </authorList>
    </citation>
    <scope>IDENTIFICATION</scope>
</reference>
<protein>
    <submittedName>
        <fullName evidence="2">Poly [ADP-ribose] polymerase</fullName>
    </submittedName>
</protein>
<organism evidence="1 2">
    <name type="scientific">Panagrolaimus sp. JU765</name>
    <dbReference type="NCBI Taxonomy" id="591449"/>
    <lineage>
        <taxon>Eukaryota</taxon>
        <taxon>Metazoa</taxon>
        <taxon>Ecdysozoa</taxon>
        <taxon>Nematoda</taxon>
        <taxon>Chromadorea</taxon>
        <taxon>Rhabditida</taxon>
        <taxon>Tylenchina</taxon>
        <taxon>Panagrolaimomorpha</taxon>
        <taxon>Panagrolaimoidea</taxon>
        <taxon>Panagrolaimidae</taxon>
        <taxon>Panagrolaimus</taxon>
    </lineage>
</organism>
<accession>A0AC34R3K8</accession>
<evidence type="ECO:0000313" key="2">
    <source>
        <dbReference type="WBParaSite" id="JU765_v2.g3062.t1"/>
    </source>
</evidence>
<proteinExistence type="predicted"/>
<dbReference type="WBParaSite" id="JU765_v2.g3062.t1">
    <property type="protein sequence ID" value="JU765_v2.g3062.t1"/>
    <property type="gene ID" value="JU765_v2.g3062"/>
</dbReference>
<name>A0AC34R3K8_9BILA</name>
<sequence>MHNPWIKMMVDEMDAGLFERAMLSQDERFGFKGHSPLLYGIENNHVDVVEFLLSVCEKHNLTSKICALTLEKVLGEDGTTYETVNKTALLLSIEKKQMRIAEFLVTKTNQAKNVDEQGRNAFHYLARMPNEIVEFFEMLESHGVSFITDKKGRRPLHYAVATLQAARSTDISTDNVEYLLAADPMATDVADVDSRIPLHYSFVPFEDNWKKHEEKPVEVREERTREKRRRQRRPEAAMEVDSNGNDAAASKVEKLIGFDSKKIAKSDPIPVVSLLLKQTNSKSLSLADKYGNSILHCAAAAGANICLLTLLHKMDDINAKNFIGNTPLAIAVENGYDSAAMTLIQAGSNVADKFYGPVPKPLDENLEKWTSWPMRSEKPVQRENTILSLIVRNGWQGIIYIVLDRLTDDSEHVLIEMLAAAVEHKQLNLAHSLLKKLKKVKNLGHRTTVIFENLAKVYSASTNEVKLFEALVEAGFSWLNADGTSLAAEKFAENEQLHGLNTLKQLDGKYNNSQNWKKLLQSETRGKIMKGLLKAKPRDYLLQLMSFIQEFADKDQFAQQLFDFCKPAFPGMEKIAKKKPEAEIQKVTALIYAIQTRKYGLMEFLLGKMANVNATDENGLSPMMHAILANDETAIKILLRMKDIQYKEKDSEGNVPVSNGGEDEDGMDEDEVDGITEEDDEESEASAEDAEESEEEVPRKRPRMLLTKKKRVSKKAVKAKKAPKKNIQYKEKDSEGNVPVLNEGEDEDGMDEDEVDGIAEEDDEESEASAEDAEESEEEVPRKRPRMLLTKKKRVSKKAVKANKAPKKSSFSFKNSKVEIFAVDKAGNNILHYFVAPNGFENIEMAKKFIQAEPMLKTLITKPNSESDSPLATAARNKQKAMFDLFCGFLAKNQIEQRLVKLVEFPSELGKIQRLECPFDLDQESADFVQRQTDAQRIPESEEEKRRKERKPHRMVHNAETSEIVEDDSTKKLYKVLMHKTDVSFGVYGFHNYYRMQLVQRKRSSLFVLFTHWGRIGDETGQCQHTPFNDKDLAIKEFKSIFKQKSGNEWDEKFVEKHGKYKLVQVEENPVNLVELKIELEAKSDQNEKSENEKAVGKVIKDLSNVKLLKNKWSALSGSISQNLPFGRITKEKLVRAQEILEECQALEARKTSKNLAPEVSLKISEDQYSLTNEFYMQIALGSFAFGKMRILENTQTIKQMENLLKQLFEFEIAAKLVTAAAGQTDLDPFEYIEAAIETQL</sequence>
<dbReference type="Proteomes" id="UP000887576">
    <property type="component" value="Unplaced"/>
</dbReference>